<organism evidence="1 2">
    <name type="scientific">Vararia minispora EC-137</name>
    <dbReference type="NCBI Taxonomy" id="1314806"/>
    <lineage>
        <taxon>Eukaryota</taxon>
        <taxon>Fungi</taxon>
        <taxon>Dikarya</taxon>
        <taxon>Basidiomycota</taxon>
        <taxon>Agaricomycotina</taxon>
        <taxon>Agaricomycetes</taxon>
        <taxon>Russulales</taxon>
        <taxon>Lachnocladiaceae</taxon>
        <taxon>Vararia</taxon>
    </lineage>
</organism>
<comment type="caution">
    <text evidence="1">The sequence shown here is derived from an EMBL/GenBank/DDBJ whole genome shotgun (WGS) entry which is preliminary data.</text>
</comment>
<protein>
    <submittedName>
        <fullName evidence="1">Clavaminate synthase-like protein</fullName>
    </submittedName>
</protein>
<keyword evidence="2" id="KW-1185">Reference proteome</keyword>
<reference evidence="1" key="2">
    <citation type="journal article" date="2022" name="New Phytol.">
        <title>Evolutionary transition to the ectomycorrhizal habit in the genomes of a hyperdiverse lineage of mushroom-forming fungi.</title>
        <authorList>
            <person name="Looney B."/>
            <person name="Miyauchi S."/>
            <person name="Morin E."/>
            <person name="Drula E."/>
            <person name="Courty P.E."/>
            <person name="Kohler A."/>
            <person name="Kuo A."/>
            <person name="LaButti K."/>
            <person name="Pangilinan J."/>
            <person name="Lipzen A."/>
            <person name="Riley R."/>
            <person name="Andreopoulos W."/>
            <person name="He G."/>
            <person name="Johnson J."/>
            <person name="Nolan M."/>
            <person name="Tritt A."/>
            <person name="Barry K.W."/>
            <person name="Grigoriev I.V."/>
            <person name="Nagy L.G."/>
            <person name="Hibbett D."/>
            <person name="Henrissat B."/>
            <person name="Matheny P.B."/>
            <person name="Labbe J."/>
            <person name="Martin F.M."/>
        </authorList>
    </citation>
    <scope>NUCLEOTIDE SEQUENCE</scope>
    <source>
        <strain evidence="1">EC-137</strain>
    </source>
</reference>
<dbReference type="Proteomes" id="UP000814128">
    <property type="component" value="Unassembled WGS sequence"/>
</dbReference>
<reference evidence="1" key="1">
    <citation type="submission" date="2021-02" db="EMBL/GenBank/DDBJ databases">
        <authorList>
            <consortium name="DOE Joint Genome Institute"/>
            <person name="Ahrendt S."/>
            <person name="Looney B.P."/>
            <person name="Miyauchi S."/>
            <person name="Morin E."/>
            <person name="Drula E."/>
            <person name="Courty P.E."/>
            <person name="Chicoki N."/>
            <person name="Fauchery L."/>
            <person name="Kohler A."/>
            <person name="Kuo A."/>
            <person name="Labutti K."/>
            <person name="Pangilinan J."/>
            <person name="Lipzen A."/>
            <person name="Riley R."/>
            <person name="Andreopoulos W."/>
            <person name="He G."/>
            <person name="Johnson J."/>
            <person name="Barry K.W."/>
            <person name="Grigoriev I.V."/>
            <person name="Nagy L."/>
            <person name="Hibbett D."/>
            <person name="Henrissat B."/>
            <person name="Matheny P.B."/>
            <person name="Labbe J."/>
            <person name="Martin F."/>
        </authorList>
    </citation>
    <scope>NUCLEOTIDE SEQUENCE</scope>
    <source>
        <strain evidence="1">EC-137</strain>
    </source>
</reference>
<sequence length="350" mass="38811">MPGYPGPASSSYNLVSSLLFAMERTESTFNEIPVIDLKGATATDFASRRALADLIRDACVNVGFFYLKNHGVDDSIVNDTVEAAKRFFALPLEEKTKLDIHDSPNFKGYTKLLGENTDPENRGDLHEGFDLGWEVDSKPGMQRAGDGSMAGANVWPPETTVPGFRMAALTYYHAAVKLGKYLFPLFALALDLPESFFDDKTTSPAAIMRLLYYPPQAGVIDERTIGIGAHTEYCFTILWQQDDVEALQILNAHGKWIDAVPIRGSLVVNIGDQLGRWTNDIFKSTRHRAINRSGVERYSIPLFFGTDYNVLLEALPSCVSDDMPAKYDPILAGDYVKSRLEETYAQSKAD</sequence>
<name>A0ACB8QU59_9AGAM</name>
<proteinExistence type="predicted"/>
<accession>A0ACB8QU59</accession>
<dbReference type="EMBL" id="MU273488">
    <property type="protein sequence ID" value="KAI0035223.1"/>
    <property type="molecule type" value="Genomic_DNA"/>
</dbReference>
<gene>
    <name evidence="1" type="ORF">K488DRAFT_43806</name>
</gene>
<evidence type="ECO:0000313" key="1">
    <source>
        <dbReference type="EMBL" id="KAI0035223.1"/>
    </source>
</evidence>
<evidence type="ECO:0000313" key="2">
    <source>
        <dbReference type="Proteomes" id="UP000814128"/>
    </source>
</evidence>